<sequence>MKAKYFGMLIYTRCVIATFRRSAESSKTWLRPYRPLSPVSDHKPRSQQLIAQARRGRFIGSDSERGGVAHRLHQALAAAAGRCMSGRLVVFFSVRSLLIIDGADDLSGCLVFKNP</sequence>
<dbReference type="Proteomes" id="UP000494205">
    <property type="component" value="Unassembled WGS sequence"/>
</dbReference>
<dbReference type="EMBL" id="CADIJZ010000006">
    <property type="protein sequence ID" value="CAB3667885.1"/>
    <property type="molecule type" value="Genomic_DNA"/>
</dbReference>
<reference evidence="1 2" key="1">
    <citation type="submission" date="2020-04" db="EMBL/GenBank/DDBJ databases">
        <authorList>
            <person name="De Canck E."/>
        </authorList>
    </citation>
    <scope>NUCLEOTIDE SEQUENCE [LARGE SCALE GENOMIC DNA]</scope>
    <source>
        <strain evidence="1 2">LMG 27174</strain>
    </source>
</reference>
<dbReference type="AlphaFoldDB" id="A0A6J5ANV7"/>
<gene>
    <name evidence="1" type="ORF">LMG27174_01986</name>
</gene>
<protein>
    <submittedName>
        <fullName evidence="1">Uncharacterized protein</fullName>
    </submittedName>
</protein>
<evidence type="ECO:0000313" key="1">
    <source>
        <dbReference type="EMBL" id="CAB3667885.1"/>
    </source>
</evidence>
<proteinExistence type="predicted"/>
<accession>A0A6J5ANV7</accession>
<evidence type="ECO:0000313" key="2">
    <source>
        <dbReference type="Proteomes" id="UP000494205"/>
    </source>
</evidence>
<organism evidence="1 2">
    <name type="scientific">Paraburkholderia rhynchosiae</name>
    <dbReference type="NCBI Taxonomy" id="487049"/>
    <lineage>
        <taxon>Bacteria</taxon>
        <taxon>Pseudomonadati</taxon>
        <taxon>Pseudomonadota</taxon>
        <taxon>Betaproteobacteria</taxon>
        <taxon>Burkholderiales</taxon>
        <taxon>Burkholderiaceae</taxon>
        <taxon>Paraburkholderia</taxon>
    </lineage>
</organism>
<name>A0A6J5ANV7_9BURK</name>